<feature type="region of interest" description="Disordered" evidence="1">
    <location>
        <begin position="118"/>
        <end position="143"/>
    </location>
</feature>
<gene>
    <name evidence="2" type="ORF">E2562_016843</name>
</gene>
<organism evidence="2 3">
    <name type="scientific">Oryza meyeriana var. granulata</name>
    <dbReference type="NCBI Taxonomy" id="110450"/>
    <lineage>
        <taxon>Eukaryota</taxon>
        <taxon>Viridiplantae</taxon>
        <taxon>Streptophyta</taxon>
        <taxon>Embryophyta</taxon>
        <taxon>Tracheophyta</taxon>
        <taxon>Spermatophyta</taxon>
        <taxon>Magnoliopsida</taxon>
        <taxon>Liliopsida</taxon>
        <taxon>Poales</taxon>
        <taxon>Poaceae</taxon>
        <taxon>BOP clade</taxon>
        <taxon>Oryzoideae</taxon>
        <taxon>Oryzeae</taxon>
        <taxon>Oryzinae</taxon>
        <taxon>Oryza</taxon>
        <taxon>Oryza meyeriana</taxon>
    </lineage>
</organism>
<dbReference type="Proteomes" id="UP000479710">
    <property type="component" value="Unassembled WGS sequence"/>
</dbReference>
<evidence type="ECO:0000256" key="1">
    <source>
        <dbReference type="SAM" id="MobiDB-lite"/>
    </source>
</evidence>
<dbReference type="EMBL" id="SPHZ02000011">
    <property type="protein sequence ID" value="KAF0892546.1"/>
    <property type="molecule type" value="Genomic_DNA"/>
</dbReference>
<name>A0A6G1BXA1_9ORYZ</name>
<proteinExistence type="predicted"/>
<dbReference type="AlphaFoldDB" id="A0A6G1BXA1"/>
<evidence type="ECO:0000313" key="2">
    <source>
        <dbReference type="EMBL" id="KAF0892546.1"/>
    </source>
</evidence>
<dbReference type="PANTHER" id="PTHR31371">
    <property type="entry name" value="BNAC09G50660D PROTEIN"/>
    <property type="match status" value="1"/>
</dbReference>
<comment type="caution">
    <text evidence="2">The sequence shown here is derived from an EMBL/GenBank/DDBJ whole genome shotgun (WGS) entry which is preliminary data.</text>
</comment>
<evidence type="ECO:0000313" key="3">
    <source>
        <dbReference type="Proteomes" id="UP000479710"/>
    </source>
</evidence>
<dbReference type="PANTHER" id="PTHR31371:SF2">
    <property type="entry name" value="PLANT_PROTEIN (DUF668)"/>
    <property type="match status" value="1"/>
</dbReference>
<keyword evidence="3" id="KW-1185">Reference proteome</keyword>
<sequence length="256" mass="27821">MTAGRVRAGCSIRGPAPETRQKNPHPHPTPIRWKAHRGRRGEIPDARSRVPRAHTLVPWRARYPGTHAGPLARYPGTHARRSPGEVPGHARARASANGHRAPCSLRAAAGVWLSCPQPAHHPSGRGPAVQERESRLHHASRPPSAEIARWRLEQADPWRCWAAGLLALAEKLDALNRVAAVAARLGRRCTLPALLGFDHVYADLLAVASPSEATALVRKLDRLAAAMAALYAELEALADLEQSARKLPTDEARRAL</sequence>
<reference evidence="2 3" key="1">
    <citation type="submission" date="2019-11" db="EMBL/GenBank/DDBJ databases">
        <title>Whole genome sequence of Oryza granulata.</title>
        <authorList>
            <person name="Li W."/>
        </authorList>
    </citation>
    <scope>NUCLEOTIDE SEQUENCE [LARGE SCALE GENOMIC DNA]</scope>
    <source>
        <strain evidence="3">cv. Menghai</strain>
        <tissue evidence="2">Leaf</tissue>
    </source>
</reference>
<accession>A0A6G1BXA1</accession>
<feature type="region of interest" description="Disordered" evidence="1">
    <location>
        <begin position="1"/>
        <end position="41"/>
    </location>
</feature>
<protein>
    <submittedName>
        <fullName evidence="2">Uncharacterized protein</fullName>
    </submittedName>
</protein>